<sequence length="719" mass="77649">MRISRLLKLSLIVLLMYMLMIPASTNVVQSAQSYQWKNIPIGGGGYVTGVVIHPTEPDLVYARTDVGGAYRLDAASGDWIPLLDHFGDEDSNLYGVDGIALDQQNPNVVYIAAGKYGNVGPSDILKSTDRGETWIRTGLNLRNESNGNIHRAMGESIAVNPTNSNYLHVGTRYDGLYTSSDGAATWSKVWDVPSGLSGEGIRSVAYGLNPVTKQGQVVYAGVRGIGVYSKAPRSNGQTTWQLTGRSPEYPARMTVAKNGTLYVTTDNQGVYKFNGVQWTNITPSSSYSSYYGITIDPQNDNHILAAVRTGGDNLPLYRSVNGGLSWTTVSKTLVSKPSWWTPNMFFSATSSIKFDPHNPGTVYATDWFGVYKTENINGTNGLTGNTASTWEAITDGHEEVVALTASTPPQGVSFFSGLTDQVGFRHNNVDDVPLNKIPLAGMREIVSIDYHEANPNYMIFLGSSDWYGTTTRLFVSSNNGVTVTPVNVPAGSTLGRVAYSAINPNVIVYYPQTGNPVRSTNRGATWQNMNGAPFQAIGGNMVFAYNHPLAADRINGYKFYMYAAGYLYRSTDAGANWSKANTVRLPINTDINTSFIKVEAAPGVANNVWVSLGTDGLYASTNSGNTFSQIQGVQNSKLFAFGKAKPGKLVPAVYVYGTVNNVNGFFRSDDMGATWNNIGPLGAGIGLGNEPQIMAADRQIYGRVYVGTNGRGMYVGSLE</sequence>
<evidence type="ECO:0000313" key="1">
    <source>
        <dbReference type="EMBL" id="GAS80109.1"/>
    </source>
</evidence>
<dbReference type="EMBL" id="BCNV01000001">
    <property type="protein sequence ID" value="GAS80109.1"/>
    <property type="molecule type" value="Genomic_DNA"/>
</dbReference>
<dbReference type="PANTHER" id="PTHR43739:SF5">
    <property type="entry name" value="EXO-ALPHA-SIALIDASE"/>
    <property type="match status" value="1"/>
</dbReference>
<comment type="caution">
    <text evidence="1">The sequence shown here is derived from an EMBL/GenBank/DDBJ whole genome shotgun (WGS) entry which is preliminary data.</text>
</comment>
<evidence type="ECO:0000313" key="2">
    <source>
        <dbReference type="Proteomes" id="UP000069697"/>
    </source>
</evidence>
<organism evidence="1 2">
    <name type="scientific">Paenibacillus amylolyticus</name>
    <dbReference type="NCBI Taxonomy" id="1451"/>
    <lineage>
        <taxon>Bacteria</taxon>
        <taxon>Bacillati</taxon>
        <taxon>Bacillota</taxon>
        <taxon>Bacilli</taxon>
        <taxon>Bacillales</taxon>
        <taxon>Paenibacillaceae</taxon>
        <taxon>Paenibacillus</taxon>
    </lineage>
</organism>
<reference evidence="2" key="2">
    <citation type="submission" date="2016-01" db="EMBL/GenBank/DDBJ databases">
        <title>Draft Genome Sequence of Paenibacillus amylolyticus Heshi-A3 that Was Isolated from Fermented Rice Bran with Aging Salted Mackerel, Which Was Named Heshiko as Traditional Fermented Seafood in Japan.</title>
        <authorList>
            <person name="Akuzawa S."/>
            <person name="Nakagawa J."/>
            <person name="Kanekatsu T."/>
            <person name="Kubota E."/>
            <person name="Ohtake R."/>
            <person name="Suzuki T."/>
            <person name="Kanesaki Y."/>
        </authorList>
    </citation>
    <scope>NUCLEOTIDE SEQUENCE [LARGE SCALE GENOMIC DNA]</scope>
    <source>
        <strain evidence="2">Heshi-A3</strain>
    </source>
</reference>
<dbReference type="Gene3D" id="2.130.10.10">
    <property type="entry name" value="YVTN repeat-like/Quinoprotein amine dehydrogenase"/>
    <property type="match status" value="2"/>
</dbReference>
<proteinExistence type="predicted"/>
<dbReference type="Proteomes" id="UP000069697">
    <property type="component" value="Unassembled WGS sequence"/>
</dbReference>
<name>A0A100VI55_PAEAM</name>
<dbReference type="GO" id="GO:0010411">
    <property type="term" value="P:xyloglucan metabolic process"/>
    <property type="evidence" value="ECO:0007669"/>
    <property type="project" value="TreeGrafter"/>
</dbReference>
<protein>
    <submittedName>
        <fullName evidence="1">Cellulose-binding family II protein</fullName>
    </submittedName>
</protein>
<dbReference type="InterPro" id="IPR015943">
    <property type="entry name" value="WD40/YVTN_repeat-like_dom_sf"/>
</dbReference>
<gene>
    <name evidence="1" type="ORF">PAHA3_0173</name>
</gene>
<dbReference type="InterPro" id="IPR052025">
    <property type="entry name" value="Xyloglucanase_GH74"/>
</dbReference>
<dbReference type="AlphaFoldDB" id="A0A100VI55"/>
<dbReference type="CDD" id="cd15482">
    <property type="entry name" value="Sialidase_non-viral"/>
    <property type="match status" value="1"/>
</dbReference>
<accession>A0A100VI55</accession>
<reference evidence="1 2" key="1">
    <citation type="journal article" date="2016" name="Genome Announc.">
        <title>Draft Genome Sequence of Paenibacillus amylolyticus Heshi-A3, Isolated from Fermented Rice Bran in a Japanese Fermented Seafood Dish.</title>
        <authorList>
            <person name="Akuzawa S."/>
            <person name="Nagaoka J."/>
            <person name="Kanekatsu M."/>
            <person name="Kubota E."/>
            <person name="Ohtake R."/>
            <person name="Suzuki T."/>
            <person name="Kanesaki Y."/>
        </authorList>
    </citation>
    <scope>NUCLEOTIDE SEQUENCE [LARGE SCALE GENOMIC DNA]</scope>
    <source>
        <strain evidence="1 2">Heshi-A3</strain>
    </source>
</reference>
<dbReference type="PANTHER" id="PTHR43739">
    <property type="entry name" value="XYLOGLUCANASE (EUROFUNG)"/>
    <property type="match status" value="1"/>
</dbReference>
<dbReference type="SUPFAM" id="SSF110296">
    <property type="entry name" value="Oligoxyloglucan reducing end-specific cellobiohydrolase"/>
    <property type="match status" value="2"/>
</dbReference>